<evidence type="ECO:0000313" key="3">
    <source>
        <dbReference type="Proteomes" id="UP001166402"/>
    </source>
</evidence>
<keyword evidence="2" id="KW-0238">DNA-binding</keyword>
<organism evidence="2 3">
    <name type="scientific">Thermoanaerobacterium butyriciformans</name>
    <dbReference type="NCBI Taxonomy" id="1702242"/>
    <lineage>
        <taxon>Bacteria</taxon>
        <taxon>Bacillati</taxon>
        <taxon>Bacillota</taxon>
        <taxon>Clostridia</taxon>
        <taxon>Thermoanaerobacterales</taxon>
        <taxon>Thermoanaerobacteraceae</taxon>
        <taxon>Thermoanaerobacterium</taxon>
    </lineage>
</organism>
<proteinExistence type="predicted"/>
<evidence type="ECO:0000256" key="1">
    <source>
        <dbReference type="SAM" id="MobiDB-lite"/>
    </source>
</evidence>
<evidence type="ECO:0000313" key="2">
    <source>
        <dbReference type="EMBL" id="MBP2070897.1"/>
    </source>
</evidence>
<keyword evidence="3" id="KW-1185">Reference proteome</keyword>
<comment type="caution">
    <text evidence="2">The sequence shown here is derived from an EMBL/GenBank/DDBJ whole genome shotgun (WGS) entry which is preliminary data.</text>
</comment>
<dbReference type="EMBL" id="JAGGLT010000002">
    <property type="protein sequence ID" value="MBP2070897.1"/>
    <property type="molecule type" value="Genomic_DNA"/>
</dbReference>
<feature type="region of interest" description="Disordered" evidence="1">
    <location>
        <begin position="48"/>
        <end position="75"/>
    </location>
</feature>
<dbReference type="GO" id="GO:0003677">
    <property type="term" value="F:DNA binding"/>
    <property type="evidence" value="ECO:0007669"/>
    <property type="project" value="UniProtKB-KW"/>
</dbReference>
<protein>
    <submittedName>
        <fullName evidence="2">DNA-binding protein YlxM (UPF0122 family)</fullName>
    </submittedName>
</protein>
<gene>
    <name evidence="2" type="ORF">J2Z80_000395</name>
</gene>
<dbReference type="RefSeq" id="WP_209452862.1">
    <property type="nucleotide sequence ID" value="NZ_JAGGLT010000002.1"/>
</dbReference>
<dbReference type="Proteomes" id="UP001166402">
    <property type="component" value="Unassembled WGS sequence"/>
</dbReference>
<sequence length="172" mass="20179">MCDKNKVYHSYFIDGKKVVEIAKEENVSKQAISKILKQFPEYAKEKEKRKMQNHKKHNEQVGKIANEKRKQKNEEDNMLMEALKRQQEIHATVILSKKRKLGTDTLIAMSITHYDYNPNNQKLVFNEECGRKPADLPCTIKVHKSTLNQFVQYSQSIESEKWISNVEKKALK</sequence>
<accession>A0ABS4NCZ4</accession>
<name>A0ABS4NCZ4_9THEO</name>
<feature type="compositionally biased region" description="Basic and acidic residues" evidence="1">
    <location>
        <begin position="65"/>
        <end position="75"/>
    </location>
</feature>
<reference evidence="2" key="1">
    <citation type="submission" date="2021-03" db="EMBL/GenBank/DDBJ databases">
        <title>Genomic Encyclopedia of Type Strains, Phase IV (KMG-IV): sequencing the most valuable type-strain genomes for metagenomic binning, comparative biology and taxonomic classification.</title>
        <authorList>
            <person name="Goeker M."/>
        </authorList>
    </citation>
    <scope>NUCLEOTIDE SEQUENCE</scope>
    <source>
        <strain evidence="2">DSM 101588</strain>
    </source>
</reference>